<dbReference type="EMBL" id="CCXS01000001">
    <property type="protein sequence ID" value="CEG22356.1"/>
    <property type="molecule type" value="Genomic_DNA"/>
</dbReference>
<accession>A0A098EM44</accession>
<keyword evidence="1" id="KW-0472">Membrane</keyword>
<sequence length="149" mass="16973">MKALKGIWIGFWSGLLLGLLLKWIQKVTGEQVYTLLLNVDFIPVIGKVNWSEPVEFTFHLAISLLIAIVYVYLAKRRPYTFGQLTLLSLFLCIPTFILFFPLSSLAVRTDVPALTDMGAYLYWILAHLTYALALPILYKTFERKNAASQ</sequence>
<reference evidence="2 3" key="1">
    <citation type="submission" date="2014-09" db="EMBL/GenBank/DDBJ databases">
        <authorList>
            <person name="Urmite Genomes Urmite Genomes"/>
        </authorList>
    </citation>
    <scope>NUCLEOTIDE SEQUENCE [LARGE SCALE GENOMIC DNA]</scope>
    <source>
        <strain evidence="2 3">ES2</strain>
    </source>
</reference>
<keyword evidence="1" id="KW-0812">Transmembrane</keyword>
<feature type="transmembrane region" description="Helical" evidence="1">
    <location>
        <begin position="119"/>
        <end position="138"/>
    </location>
</feature>
<keyword evidence="1" id="KW-1133">Transmembrane helix</keyword>
<dbReference type="AlphaFoldDB" id="A0A098EM44"/>
<dbReference type="Proteomes" id="UP000043699">
    <property type="component" value="Unassembled WGS sequence"/>
</dbReference>
<dbReference type="OrthoDB" id="1443299at2"/>
<gene>
    <name evidence="2" type="ORF">BN1080_01282</name>
</gene>
<dbReference type="RefSeq" id="WP_052651059.1">
    <property type="nucleotide sequence ID" value="NZ_CCXS01000001.1"/>
</dbReference>
<feature type="transmembrane region" description="Helical" evidence="1">
    <location>
        <begin position="6"/>
        <end position="24"/>
    </location>
</feature>
<evidence type="ECO:0000256" key="1">
    <source>
        <dbReference type="SAM" id="Phobius"/>
    </source>
</evidence>
<evidence type="ECO:0000313" key="3">
    <source>
        <dbReference type="Proteomes" id="UP000043699"/>
    </source>
</evidence>
<proteinExistence type="predicted"/>
<feature type="transmembrane region" description="Helical" evidence="1">
    <location>
        <begin position="86"/>
        <end position="107"/>
    </location>
</feature>
<evidence type="ECO:0000313" key="2">
    <source>
        <dbReference type="EMBL" id="CEG22356.1"/>
    </source>
</evidence>
<dbReference type="STRING" id="1499687.BN1080_01282"/>
<keyword evidence="3" id="KW-1185">Reference proteome</keyword>
<protein>
    <submittedName>
        <fullName evidence="2">Uncharacterized protein</fullName>
    </submittedName>
</protein>
<feature type="transmembrane region" description="Helical" evidence="1">
    <location>
        <begin position="56"/>
        <end position="74"/>
    </location>
</feature>
<organism evidence="2 3">
    <name type="scientific">Planococcus massiliensis</name>
    <dbReference type="NCBI Taxonomy" id="1499687"/>
    <lineage>
        <taxon>Bacteria</taxon>
        <taxon>Bacillati</taxon>
        <taxon>Bacillota</taxon>
        <taxon>Bacilli</taxon>
        <taxon>Bacillales</taxon>
        <taxon>Caryophanaceae</taxon>
        <taxon>Planococcus</taxon>
    </lineage>
</organism>
<name>A0A098EM44_9BACL</name>